<sequence length="597" mass="60844">MGIELPAELSGIAVATGLTWPEADEDVLRAHAVAWRDAQELLSVLAADADTAAADGFAALGATAADAARSAWSGLSDADEGVLGNAAREAGQAAERLERAAEQIAEAKVELVRQLVRAAENTEAARVAAGAGHPAALLGVDITIRSAAAGLAAVTEGLAEVVGTSGGAVPVEAGPADPLAGPRGEHGQAGLISAVTGVPVELVAAVAVGSGEYEYTDREHVSAAGTQVSADGAQVSMDGDTGPIPIVHRGGFADAPTPRSGVTTAAGFVGGPGAPGGAPPMPYGPPPAPGGFGGYPAAGAPGGYAGYGGHVGGGGYGGQGAGQWGAQPQRGAPAPQTPQPPPAPRAPRSAQPQQAPPPIPLSYGAPRQERESIVALFLVHMFPIGHLPVASARPARQLPSPPEELDYAAGLRFAPHDHPRSGLIDPAHALDSLRAGERRPAAPPVEVLPSPPTRLTEDHDPLAGMSERDWEHRYLVRTASGRVEYVWPPGESYPEGGQAEGEPVLLAVGTPLDRFGTAAGRVFAPEGTPFARRSLPPAHLEAGYRRYRVLRELPAWRAMSAGWFGQPGGGVRIRTIYSAAELVTLGYLADVTFEAES</sequence>
<feature type="domain" description="Outer membrane channel protein CpnT-like N-terminal" evidence="4">
    <location>
        <begin position="15"/>
        <end position="132"/>
    </location>
</feature>
<dbReference type="Pfam" id="PF25547">
    <property type="entry name" value="WXG100_2"/>
    <property type="match status" value="1"/>
</dbReference>
<organism evidence="5 6">
    <name type="scientific">Amycolatopsis marina</name>
    <dbReference type="NCBI Taxonomy" id="490629"/>
    <lineage>
        <taxon>Bacteria</taxon>
        <taxon>Bacillati</taxon>
        <taxon>Actinomycetota</taxon>
        <taxon>Actinomycetes</taxon>
        <taxon>Pseudonocardiales</taxon>
        <taxon>Pseudonocardiaceae</taxon>
        <taxon>Amycolatopsis</taxon>
    </lineage>
</organism>
<feature type="region of interest" description="Disordered" evidence="2">
    <location>
        <begin position="437"/>
        <end position="461"/>
    </location>
</feature>
<dbReference type="STRING" id="490629.SAMN05216266_108282"/>
<dbReference type="OrthoDB" id="4745173at2"/>
<dbReference type="EMBL" id="FOKG01000008">
    <property type="protein sequence ID" value="SFB34252.1"/>
    <property type="molecule type" value="Genomic_DNA"/>
</dbReference>
<evidence type="ECO:0000256" key="1">
    <source>
        <dbReference type="SAM" id="Coils"/>
    </source>
</evidence>
<dbReference type="PANTHER" id="PTHR42059">
    <property type="entry name" value="TNT DOMAIN-CONTAINING PROTEIN"/>
    <property type="match status" value="1"/>
</dbReference>
<dbReference type="AlphaFoldDB" id="A0A1I1A9P4"/>
<dbReference type="Proteomes" id="UP000243799">
    <property type="component" value="Unassembled WGS sequence"/>
</dbReference>
<feature type="domain" description="TNT" evidence="3">
    <location>
        <begin position="506"/>
        <end position="591"/>
    </location>
</feature>
<feature type="region of interest" description="Disordered" evidence="2">
    <location>
        <begin position="318"/>
        <end position="364"/>
    </location>
</feature>
<dbReference type="InterPro" id="IPR057746">
    <property type="entry name" value="CpnT-like_N"/>
</dbReference>
<keyword evidence="6" id="KW-1185">Reference proteome</keyword>
<reference evidence="6" key="1">
    <citation type="submission" date="2016-10" db="EMBL/GenBank/DDBJ databases">
        <authorList>
            <person name="Varghese N."/>
            <person name="Submissions S."/>
        </authorList>
    </citation>
    <scope>NUCLEOTIDE SEQUENCE [LARGE SCALE GENOMIC DNA]</scope>
    <source>
        <strain evidence="6">CGMCC 4.3568</strain>
    </source>
</reference>
<dbReference type="Pfam" id="PF14021">
    <property type="entry name" value="TNT"/>
    <property type="match status" value="1"/>
</dbReference>
<feature type="coiled-coil region" evidence="1">
    <location>
        <begin position="83"/>
        <end position="117"/>
    </location>
</feature>
<name>A0A1I1A9P4_9PSEU</name>
<dbReference type="RefSeq" id="WP_091673976.1">
    <property type="nucleotide sequence ID" value="NZ_FOKG01000008.1"/>
</dbReference>
<evidence type="ECO:0000259" key="4">
    <source>
        <dbReference type="Pfam" id="PF25547"/>
    </source>
</evidence>
<protein>
    <recommendedName>
        <fullName evidence="7">DUF4237 domain-containing protein</fullName>
    </recommendedName>
</protein>
<feature type="compositionally biased region" description="Low complexity" evidence="2">
    <location>
        <begin position="324"/>
        <end position="334"/>
    </location>
</feature>
<evidence type="ECO:0008006" key="7">
    <source>
        <dbReference type="Google" id="ProtNLM"/>
    </source>
</evidence>
<feature type="compositionally biased region" description="Pro residues" evidence="2">
    <location>
        <begin position="335"/>
        <end position="345"/>
    </location>
</feature>
<evidence type="ECO:0000313" key="6">
    <source>
        <dbReference type="Proteomes" id="UP000243799"/>
    </source>
</evidence>
<dbReference type="InterPro" id="IPR025331">
    <property type="entry name" value="TNT"/>
</dbReference>
<accession>A0A1I1A9P4</accession>
<keyword evidence="1" id="KW-0175">Coiled coil</keyword>
<evidence type="ECO:0000259" key="3">
    <source>
        <dbReference type="Pfam" id="PF14021"/>
    </source>
</evidence>
<gene>
    <name evidence="5" type="ORF">SAMN05216266_108282</name>
</gene>
<dbReference type="InterPro" id="IPR053024">
    <property type="entry name" value="Fungal_surface_NADase"/>
</dbReference>
<proteinExistence type="predicted"/>
<dbReference type="PANTHER" id="PTHR42059:SF1">
    <property type="entry name" value="TNT DOMAIN-CONTAINING PROTEIN"/>
    <property type="match status" value="1"/>
</dbReference>
<evidence type="ECO:0000256" key="2">
    <source>
        <dbReference type="SAM" id="MobiDB-lite"/>
    </source>
</evidence>
<dbReference type="GO" id="GO:0050135">
    <property type="term" value="F:NADP+ nucleosidase activity"/>
    <property type="evidence" value="ECO:0007669"/>
    <property type="project" value="InterPro"/>
</dbReference>
<evidence type="ECO:0000313" key="5">
    <source>
        <dbReference type="EMBL" id="SFB34252.1"/>
    </source>
</evidence>